<organism evidence="7 8">
    <name type="scientific">Hypholoma sublateritium (strain FD-334 SS-4)</name>
    <dbReference type="NCBI Taxonomy" id="945553"/>
    <lineage>
        <taxon>Eukaryota</taxon>
        <taxon>Fungi</taxon>
        <taxon>Dikarya</taxon>
        <taxon>Basidiomycota</taxon>
        <taxon>Agaricomycotina</taxon>
        <taxon>Agaricomycetes</taxon>
        <taxon>Agaricomycetidae</taxon>
        <taxon>Agaricales</taxon>
        <taxon>Agaricineae</taxon>
        <taxon>Strophariaceae</taxon>
        <taxon>Hypholoma</taxon>
    </lineage>
</organism>
<evidence type="ECO:0000313" key="8">
    <source>
        <dbReference type="Proteomes" id="UP000054270"/>
    </source>
</evidence>
<keyword evidence="2" id="KW-0285">Flavoprotein</keyword>
<dbReference type="Proteomes" id="UP000054270">
    <property type="component" value="Unassembled WGS sequence"/>
</dbReference>
<feature type="compositionally biased region" description="Polar residues" evidence="5">
    <location>
        <begin position="75"/>
        <end position="86"/>
    </location>
</feature>
<keyword evidence="3" id="KW-0288">FMN</keyword>
<dbReference type="InterPro" id="IPR002563">
    <property type="entry name" value="Flavin_Rdtase-like_dom"/>
</dbReference>
<dbReference type="PANTHER" id="PTHR33798">
    <property type="entry name" value="FLAVOPROTEIN OXYGENASE"/>
    <property type="match status" value="1"/>
</dbReference>
<dbReference type="SUPFAM" id="SSF50475">
    <property type="entry name" value="FMN-binding split barrel"/>
    <property type="match status" value="1"/>
</dbReference>
<gene>
    <name evidence="7" type="ORF">HYPSUDRAFT_128712</name>
</gene>
<dbReference type="Gene3D" id="2.30.110.10">
    <property type="entry name" value="Electron Transport, Fmn-binding Protein, Chain A"/>
    <property type="match status" value="1"/>
</dbReference>
<reference evidence="8" key="1">
    <citation type="submission" date="2014-04" db="EMBL/GenBank/DDBJ databases">
        <title>Evolutionary Origins and Diversification of the Mycorrhizal Mutualists.</title>
        <authorList>
            <consortium name="DOE Joint Genome Institute"/>
            <consortium name="Mycorrhizal Genomics Consortium"/>
            <person name="Kohler A."/>
            <person name="Kuo A."/>
            <person name="Nagy L.G."/>
            <person name="Floudas D."/>
            <person name="Copeland A."/>
            <person name="Barry K.W."/>
            <person name="Cichocki N."/>
            <person name="Veneault-Fourrey C."/>
            <person name="LaButti K."/>
            <person name="Lindquist E.A."/>
            <person name="Lipzen A."/>
            <person name="Lundell T."/>
            <person name="Morin E."/>
            <person name="Murat C."/>
            <person name="Riley R."/>
            <person name="Ohm R."/>
            <person name="Sun H."/>
            <person name="Tunlid A."/>
            <person name="Henrissat B."/>
            <person name="Grigoriev I.V."/>
            <person name="Hibbett D.S."/>
            <person name="Martin F."/>
        </authorList>
    </citation>
    <scope>NUCLEOTIDE SEQUENCE [LARGE SCALE GENOMIC DNA]</scope>
    <source>
        <strain evidence="8">FD-334 SS-4</strain>
    </source>
</reference>
<evidence type="ECO:0000313" key="7">
    <source>
        <dbReference type="EMBL" id="KJA29049.1"/>
    </source>
</evidence>
<dbReference type="EMBL" id="KN817520">
    <property type="protein sequence ID" value="KJA29049.1"/>
    <property type="molecule type" value="Genomic_DNA"/>
</dbReference>
<accession>A0A0D2PDZ6</accession>
<protein>
    <recommendedName>
        <fullName evidence="6">Flavin reductase like domain-containing protein</fullName>
    </recommendedName>
</protein>
<dbReference type="GO" id="GO:0010181">
    <property type="term" value="F:FMN binding"/>
    <property type="evidence" value="ECO:0007669"/>
    <property type="project" value="InterPro"/>
</dbReference>
<evidence type="ECO:0000256" key="4">
    <source>
        <dbReference type="ARBA" id="ARBA00038054"/>
    </source>
</evidence>
<comment type="similarity">
    <text evidence="4">Belongs to the flavoredoxin family.</text>
</comment>
<dbReference type="InterPro" id="IPR012349">
    <property type="entry name" value="Split_barrel_FMN-bd"/>
</dbReference>
<evidence type="ECO:0000259" key="6">
    <source>
        <dbReference type="SMART" id="SM00903"/>
    </source>
</evidence>
<keyword evidence="8" id="KW-1185">Reference proteome</keyword>
<dbReference type="AlphaFoldDB" id="A0A0D2PDZ6"/>
<evidence type="ECO:0000256" key="3">
    <source>
        <dbReference type="ARBA" id="ARBA00022643"/>
    </source>
</evidence>
<evidence type="ECO:0000256" key="5">
    <source>
        <dbReference type="SAM" id="MobiDB-lite"/>
    </source>
</evidence>
<dbReference type="SMART" id="SM00903">
    <property type="entry name" value="Flavin_Reduct"/>
    <property type="match status" value="1"/>
</dbReference>
<evidence type="ECO:0000256" key="1">
    <source>
        <dbReference type="ARBA" id="ARBA00001917"/>
    </source>
</evidence>
<dbReference type="OrthoDB" id="10250990at2759"/>
<proteinExistence type="inferred from homology"/>
<dbReference type="OMA" id="GNLIICE"/>
<comment type="cofactor">
    <cofactor evidence="1">
        <name>FMN</name>
        <dbReference type="ChEBI" id="CHEBI:58210"/>
    </cofactor>
</comment>
<dbReference type="Pfam" id="PF01613">
    <property type="entry name" value="Flavin_Reduct"/>
    <property type="match status" value="1"/>
</dbReference>
<sequence>MNAAQKALICFRSITNTVTGTGHWRARVGSCGPSPRFNSSSARPSFNHNATFSYVQPPAAEWRFGDGQGRELPDVNSSNRKTWDLSNPDNMRDSYRLLTSAIIPRPIALVSTLSRDGQPNLAPFRFEFSPLLPLEVSHNPPMVSVSFSLSTRRPKDTRENILSTKEFTISIITENIIEAANSTSVESPASIDEWIISGLTRENSTTVKPPLVRESPIGMECELYSFQDISLSSSSEPTTTIVLGLIKKIHVRESILNEDGATINLSKFRPVARLGGTTYARVLEGFDLPRISWRAVADRYDELAGPRRR</sequence>
<dbReference type="PANTHER" id="PTHR33798:SF5">
    <property type="entry name" value="FLAVIN REDUCTASE LIKE DOMAIN-CONTAINING PROTEIN"/>
    <property type="match status" value="1"/>
</dbReference>
<evidence type="ECO:0000256" key="2">
    <source>
        <dbReference type="ARBA" id="ARBA00022630"/>
    </source>
</evidence>
<feature type="domain" description="Flavin reductase like" evidence="6">
    <location>
        <begin position="100"/>
        <end position="272"/>
    </location>
</feature>
<feature type="region of interest" description="Disordered" evidence="5">
    <location>
        <begin position="65"/>
        <end position="86"/>
    </location>
</feature>
<name>A0A0D2PDZ6_HYPSF</name>